<name>A0ABR3R6W2_9PLEO</name>
<dbReference type="Pfam" id="PF11951">
    <property type="entry name" value="Fungal_trans_2"/>
    <property type="match status" value="1"/>
</dbReference>
<feature type="signal peptide" evidence="1">
    <location>
        <begin position="1"/>
        <end position="15"/>
    </location>
</feature>
<dbReference type="Proteomes" id="UP001521222">
    <property type="component" value="Unassembled WGS sequence"/>
</dbReference>
<organism evidence="2 3">
    <name type="scientific">Nothophoma quercina</name>
    <dbReference type="NCBI Taxonomy" id="749835"/>
    <lineage>
        <taxon>Eukaryota</taxon>
        <taxon>Fungi</taxon>
        <taxon>Dikarya</taxon>
        <taxon>Ascomycota</taxon>
        <taxon>Pezizomycotina</taxon>
        <taxon>Dothideomycetes</taxon>
        <taxon>Pleosporomycetidae</taxon>
        <taxon>Pleosporales</taxon>
        <taxon>Pleosporineae</taxon>
        <taxon>Didymellaceae</taxon>
        <taxon>Nothophoma</taxon>
    </lineage>
</organism>
<accession>A0ABR3R6W2</accession>
<gene>
    <name evidence="2" type="ORF">SLS59_005792</name>
</gene>
<evidence type="ECO:0000256" key="1">
    <source>
        <dbReference type="SAM" id="SignalP"/>
    </source>
</evidence>
<keyword evidence="1" id="KW-0732">Signal</keyword>
<evidence type="ECO:0008006" key="4">
    <source>
        <dbReference type="Google" id="ProtNLM"/>
    </source>
</evidence>
<dbReference type="PANTHER" id="PTHR37540:SF5">
    <property type="entry name" value="TRANSCRIPTION FACTOR DOMAIN-CONTAINING PROTEIN"/>
    <property type="match status" value="1"/>
</dbReference>
<evidence type="ECO:0000313" key="2">
    <source>
        <dbReference type="EMBL" id="KAL1600169.1"/>
    </source>
</evidence>
<keyword evidence="3" id="KW-1185">Reference proteome</keyword>
<comment type="caution">
    <text evidence="2">The sequence shown here is derived from an EMBL/GenBank/DDBJ whole genome shotgun (WGS) entry which is preliminary data.</text>
</comment>
<protein>
    <recommendedName>
        <fullName evidence="4">Transcription factor domain-containing protein</fullName>
    </recommendedName>
</protein>
<dbReference type="InterPro" id="IPR021858">
    <property type="entry name" value="Fun_TF"/>
</dbReference>
<sequence>MSNPFVVLWWPLALADPALFHVSLQTASLDVELREQKGFTNSEILMADSVSLVRQKITDPASALRDETMDSIVTLAAIEYGKGNVEVSAMHVDGLKRLVHLRGGINSVKRISPLTARMVAWVCMVVMQSPQFSVQDDYGFGDGIAPIPQWFEATVNTLSTVPTVLDTPHLDAEISHILCRLHNLFDSTQYTLVSTDLHDLTCFVVHKLLLWSPQPQAGPSPCDLVTSGIVRHALVLYLLIIHGPTYFSHAQLQYATALKLQAQMEHTCYAILLNHGSLALWLLSVGMVASEGTPESHWFATQARTAAVALNLHTWIDVVTRLQEIVWLDSSTAESLFQQKWRQVWITTPT</sequence>
<proteinExistence type="predicted"/>
<feature type="chain" id="PRO_5046734849" description="Transcription factor domain-containing protein" evidence="1">
    <location>
        <begin position="16"/>
        <end position="350"/>
    </location>
</feature>
<reference evidence="2 3" key="1">
    <citation type="submission" date="2024-02" db="EMBL/GenBank/DDBJ databases">
        <title>De novo assembly and annotation of 12 fungi associated with fruit tree decline syndrome in Ontario, Canada.</title>
        <authorList>
            <person name="Sulman M."/>
            <person name="Ellouze W."/>
            <person name="Ilyukhin E."/>
        </authorList>
    </citation>
    <scope>NUCLEOTIDE SEQUENCE [LARGE SCALE GENOMIC DNA]</scope>
    <source>
        <strain evidence="2 3">M97-236</strain>
    </source>
</reference>
<evidence type="ECO:0000313" key="3">
    <source>
        <dbReference type="Proteomes" id="UP001521222"/>
    </source>
</evidence>
<dbReference type="EMBL" id="JAKIXB020000018">
    <property type="protein sequence ID" value="KAL1600169.1"/>
    <property type="molecule type" value="Genomic_DNA"/>
</dbReference>
<dbReference type="PANTHER" id="PTHR37540">
    <property type="entry name" value="TRANSCRIPTION FACTOR (ACR-2), PUTATIVE-RELATED-RELATED"/>
    <property type="match status" value="1"/>
</dbReference>